<dbReference type="Pfam" id="PF00583">
    <property type="entry name" value="Acetyltransf_1"/>
    <property type="match status" value="1"/>
</dbReference>
<dbReference type="RefSeq" id="WP_367640426.1">
    <property type="nucleotide sequence ID" value="NZ_JBFNQN010000016.1"/>
</dbReference>
<sequence>MQAGTSVRHARPTDASQMARVHVDGWRQTYRGTVPDGVLDDPGLLASRERFWHGALTDERWARNAVAVAEVGGTVVGIAMAGPPPDPEAWWQVQLHVLYVDPDHHGSGAAAELLDAVVDPTAPAALWVADPNPRAQVFYRKHGFAPDGHARTEDGVRELRWVRP</sequence>
<evidence type="ECO:0000256" key="2">
    <source>
        <dbReference type="ARBA" id="ARBA00023315"/>
    </source>
</evidence>
<accession>A0ABV3PCG7</accession>
<name>A0ABV3PCG7_9ACTN</name>
<evidence type="ECO:0000313" key="4">
    <source>
        <dbReference type="EMBL" id="MEW9267190.1"/>
    </source>
</evidence>
<dbReference type="PROSITE" id="PS51186">
    <property type="entry name" value="GNAT"/>
    <property type="match status" value="1"/>
</dbReference>
<dbReference type="Gene3D" id="3.40.630.30">
    <property type="match status" value="1"/>
</dbReference>
<dbReference type="CDD" id="cd04301">
    <property type="entry name" value="NAT_SF"/>
    <property type="match status" value="1"/>
</dbReference>
<gene>
    <name evidence="4" type="ORF">AB1207_20755</name>
</gene>
<feature type="domain" description="N-acetyltransferase" evidence="3">
    <location>
        <begin position="5"/>
        <end position="164"/>
    </location>
</feature>
<organism evidence="4 5">
    <name type="scientific">Kineococcus endophyticus</name>
    <dbReference type="NCBI Taxonomy" id="1181883"/>
    <lineage>
        <taxon>Bacteria</taxon>
        <taxon>Bacillati</taxon>
        <taxon>Actinomycetota</taxon>
        <taxon>Actinomycetes</taxon>
        <taxon>Kineosporiales</taxon>
        <taxon>Kineosporiaceae</taxon>
        <taxon>Kineococcus</taxon>
    </lineage>
</organism>
<comment type="caution">
    <text evidence="4">The sequence shown here is derived from an EMBL/GenBank/DDBJ whole genome shotgun (WGS) entry which is preliminary data.</text>
</comment>
<evidence type="ECO:0000259" key="3">
    <source>
        <dbReference type="PROSITE" id="PS51186"/>
    </source>
</evidence>
<keyword evidence="2" id="KW-0012">Acyltransferase</keyword>
<dbReference type="InterPro" id="IPR016181">
    <property type="entry name" value="Acyl_CoA_acyltransferase"/>
</dbReference>
<proteinExistence type="predicted"/>
<protein>
    <submittedName>
        <fullName evidence="4">GNAT family N-acetyltransferase</fullName>
    </submittedName>
</protein>
<dbReference type="Proteomes" id="UP001555826">
    <property type="component" value="Unassembled WGS sequence"/>
</dbReference>
<dbReference type="PANTHER" id="PTHR43877">
    <property type="entry name" value="AMINOALKYLPHOSPHONATE N-ACETYLTRANSFERASE-RELATED-RELATED"/>
    <property type="match status" value="1"/>
</dbReference>
<evidence type="ECO:0000256" key="1">
    <source>
        <dbReference type="ARBA" id="ARBA00022679"/>
    </source>
</evidence>
<reference evidence="4 5" key="1">
    <citation type="submission" date="2024-07" db="EMBL/GenBank/DDBJ databases">
        <authorList>
            <person name="Thanompreechachai J."/>
            <person name="Duangmal K."/>
        </authorList>
    </citation>
    <scope>NUCLEOTIDE SEQUENCE [LARGE SCALE GENOMIC DNA]</scope>
    <source>
        <strain evidence="4 5">KCTC 19886</strain>
    </source>
</reference>
<keyword evidence="5" id="KW-1185">Reference proteome</keyword>
<keyword evidence="1" id="KW-0808">Transferase</keyword>
<dbReference type="InterPro" id="IPR000182">
    <property type="entry name" value="GNAT_dom"/>
</dbReference>
<dbReference type="SUPFAM" id="SSF55729">
    <property type="entry name" value="Acyl-CoA N-acyltransferases (Nat)"/>
    <property type="match status" value="1"/>
</dbReference>
<dbReference type="EMBL" id="JBFNQN010000016">
    <property type="protein sequence ID" value="MEW9267190.1"/>
    <property type="molecule type" value="Genomic_DNA"/>
</dbReference>
<evidence type="ECO:0000313" key="5">
    <source>
        <dbReference type="Proteomes" id="UP001555826"/>
    </source>
</evidence>
<dbReference type="InterPro" id="IPR050832">
    <property type="entry name" value="Bact_Acetyltransf"/>
</dbReference>